<dbReference type="Proteomes" id="UP000777784">
    <property type="component" value="Unassembled WGS sequence"/>
</dbReference>
<evidence type="ECO:0000313" key="2">
    <source>
        <dbReference type="Proteomes" id="UP000777784"/>
    </source>
</evidence>
<proteinExistence type="predicted"/>
<evidence type="ECO:0008006" key="3">
    <source>
        <dbReference type="Google" id="ProtNLM"/>
    </source>
</evidence>
<sequence>MTASCNAPRNLALLFPAACRRLPILAVCFFVIGGAAFSGGAKAQDGKKIIRNTAPAHPPLTLKLEELWRAGGNAEGIMFGLPVEAIADDEGRVYLVDQQLCQVFVFGPDGGLERTLSRQGEGPGEVGIPVDIVKLPDGTFGLAEFFPGKLVKVTPEDIPAGEIVYDMSEEGVIGGITLQTMAEAVGEHLMIAGSRSVPKPNVLERSHFLAAVDPAGRQILRYIEQVSEIERPHSVVHEDDFLPCFSLANAMGPDGRVYAPSQREEYSISVFEPDGALVHLIERPDFEPWKRNDLDMRRITALFHAWAGGNPDTYPEFDLKDTERAITALHIDEKGQLWVQHSRSNRDLPEGVFLNLDLYDAGGRWQREVQLVCEGSPVSDGIRFLGDGRVLLIKGFVVARLACLGSGLATLGEDDTETLEIICYRLPT</sequence>
<evidence type="ECO:0000313" key="1">
    <source>
        <dbReference type="EMBL" id="MBU2692835.1"/>
    </source>
</evidence>
<gene>
    <name evidence="1" type="ORF">KJ970_18100</name>
</gene>
<reference evidence="1" key="1">
    <citation type="submission" date="2021-05" db="EMBL/GenBank/DDBJ databases">
        <title>Energy efficiency and biological interactions define the core microbiome of deep oligotrophic groundwater.</title>
        <authorList>
            <person name="Mehrshad M."/>
            <person name="Lopez-Fernandez M."/>
            <person name="Bell E."/>
            <person name="Bernier-Latmani R."/>
            <person name="Bertilsson S."/>
            <person name="Dopson M."/>
        </authorList>
    </citation>
    <scope>NUCLEOTIDE SEQUENCE</scope>
    <source>
        <strain evidence="1">Modern_marine.mb.64</strain>
    </source>
</reference>
<name>A0A948RXV1_UNCEI</name>
<dbReference type="SUPFAM" id="SSF63829">
    <property type="entry name" value="Calcium-dependent phosphotriesterase"/>
    <property type="match status" value="1"/>
</dbReference>
<protein>
    <recommendedName>
        <fullName evidence="3">6-bladed beta-propeller</fullName>
    </recommendedName>
</protein>
<organism evidence="1 2">
    <name type="scientific">Eiseniibacteriota bacterium</name>
    <dbReference type="NCBI Taxonomy" id="2212470"/>
    <lineage>
        <taxon>Bacteria</taxon>
        <taxon>Candidatus Eiseniibacteriota</taxon>
    </lineage>
</organism>
<dbReference type="AlphaFoldDB" id="A0A948RXV1"/>
<accession>A0A948RXV1</accession>
<dbReference type="EMBL" id="JAHJDP010000100">
    <property type="protein sequence ID" value="MBU2692835.1"/>
    <property type="molecule type" value="Genomic_DNA"/>
</dbReference>
<comment type="caution">
    <text evidence="1">The sequence shown here is derived from an EMBL/GenBank/DDBJ whole genome shotgun (WGS) entry which is preliminary data.</text>
</comment>